<reference evidence="2 3" key="1">
    <citation type="journal article" date="2014" name="Genome Biol. Evol.">
        <title>The secreted proteins of Achlya hypogyna and Thraustotheca clavata identify the ancestral oomycete secretome and reveal gene acquisitions by horizontal gene transfer.</title>
        <authorList>
            <person name="Misner I."/>
            <person name="Blouin N."/>
            <person name="Leonard G."/>
            <person name="Richards T.A."/>
            <person name="Lane C.E."/>
        </authorList>
    </citation>
    <scope>NUCLEOTIDE SEQUENCE [LARGE SCALE GENOMIC DNA]</scope>
    <source>
        <strain evidence="2 3">ATCC 34112</strain>
    </source>
</reference>
<dbReference type="InterPro" id="IPR036390">
    <property type="entry name" value="WH_DNA-bd_sf"/>
</dbReference>
<dbReference type="SUPFAM" id="SSF49562">
    <property type="entry name" value="C2 domain (Calcium/lipid-binding domain, CaLB)"/>
    <property type="match status" value="1"/>
</dbReference>
<dbReference type="PROSITE" id="PS50004">
    <property type="entry name" value="C2"/>
    <property type="match status" value="1"/>
</dbReference>
<dbReference type="Proteomes" id="UP000243217">
    <property type="component" value="Unassembled WGS sequence"/>
</dbReference>
<dbReference type="PANTHER" id="PTHR47800:SF5">
    <property type="entry name" value="FER-1-LIKE PROTEIN 6"/>
    <property type="match status" value="1"/>
</dbReference>
<dbReference type="InterPro" id="IPR035892">
    <property type="entry name" value="C2_domain_sf"/>
</dbReference>
<dbReference type="InterPro" id="IPR000008">
    <property type="entry name" value="C2_dom"/>
</dbReference>
<keyword evidence="3" id="KW-1185">Reference proteome</keyword>
<name>A0A1V9ZBL9_9STRA</name>
<organism evidence="2 3">
    <name type="scientific">Thraustotheca clavata</name>
    <dbReference type="NCBI Taxonomy" id="74557"/>
    <lineage>
        <taxon>Eukaryota</taxon>
        <taxon>Sar</taxon>
        <taxon>Stramenopiles</taxon>
        <taxon>Oomycota</taxon>
        <taxon>Saprolegniomycetes</taxon>
        <taxon>Saprolegniales</taxon>
        <taxon>Achlyaceae</taxon>
        <taxon>Thraustotheca</taxon>
    </lineage>
</organism>
<evidence type="ECO:0000259" key="1">
    <source>
        <dbReference type="PROSITE" id="PS50004"/>
    </source>
</evidence>
<dbReference type="Gene3D" id="1.10.10.10">
    <property type="entry name" value="Winged helix-like DNA-binding domain superfamily/Winged helix DNA-binding domain"/>
    <property type="match status" value="1"/>
</dbReference>
<dbReference type="SUPFAM" id="SSF46785">
    <property type="entry name" value="Winged helix' DNA-binding domain"/>
    <property type="match status" value="1"/>
</dbReference>
<comment type="caution">
    <text evidence="2">The sequence shown here is derived from an EMBL/GenBank/DDBJ whole genome shotgun (WGS) entry which is preliminary data.</text>
</comment>
<dbReference type="STRING" id="74557.A0A1V9ZBL9"/>
<gene>
    <name evidence="2" type="ORF">THRCLA_07908</name>
</gene>
<dbReference type="InterPro" id="IPR036388">
    <property type="entry name" value="WH-like_DNA-bd_sf"/>
</dbReference>
<dbReference type="PANTHER" id="PTHR47800">
    <property type="entry name" value="C2 DOMAIN-CONTAINING PROTEIN"/>
    <property type="match status" value="1"/>
</dbReference>
<dbReference type="Gene3D" id="2.60.40.150">
    <property type="entry name" value="C2 domain"/>
    <property type="match status" value="1"/>
</dbReference>
<dbReference type="SMART" id="SM00239">
    <property type="entry name" value="C2"/>
    <property type="match status" value="1"/>
</dbReference>
<dbReference type="OrthoDB" id="270970at2759"/>
<dbReference type="GO" id="GO:0010628">
    <property type="term" value="P:positive regulation of gene expression"/>
    <property type="evidence" value="ECO:0007669"/>
    <property type="project" value="TreeGrafter"/>
</dbReference>
<dbReference type="EMBL" id="JNBS01002116">
    <property type="protein sequence ID" value="OQR95393.1"/>
    <property type="molecule type" value="Genomic_DNA"/>
</dbReference>
<dbReference type="CDD" id="cd00030">
    <property type="entry name" value="C2"/>
    <property type="match status" value="1"/>
</dbReference>
<sequence length="2236" mass="250930">MHVRGDGTVDIQLLGEKKSYVSRVPIRLLTPVKEFTATMDTILAKKKTSEANSQPRHAKWSRVELQILSLSEMRIPEGANAAIIVTILSHPEEAEFSHNELGEIVDPSGLPKVAGAVNGKKKLNINNTAKLWTYVVPTASGASIASKAPVVLENNLLDAAAAFIIRIVDQGKDAEPTMNKVLGMAKFDIQTLDQNEPNKHLKVFPDKGMKFDTFYGVVHARTQCTPRPVDDDVIENQGNTDGQITECKKGLHEWYLDVLRKENETPLISLRNLLDPGNHVELSYIARRQALRGALSARQNRQVDNLGYALNTVYRHLLGVLRELELFDEYESLSHDDQRKFSAVHTVSANPDSEWLYRRINDLTVHVRKNIVVELEMQLLSLAGCKAKDLPPIPAQDATLEQWLEARATRYAILNPMGDFLPKERGFLLKYSACFTGSGIVSWILRMPNVLWKDTWVEFAPNESIESDSKLGWDDPELLNNTEAIQAPEGREHTLVWLKALFDAGFIESVSDKRDFADKEDRYYRLHGLEHERLHQRLKDSTFPLDLVREVDCQTKSIGELFCKRLTDHAAGFLGAKSHVSTLIGTAHTTVETLTNMKVPHLTLPNVSASLNLPSDLLWDWKYCIFVPGSKHDRKYIYMYDSVHATNASVVIDLSGTQTIVTYSNANLVGTDCFEIRNPVFLTPHAETNKLMKMTEAEIDDAFKCDVTQQIVLKAQDSQVWMQAMLLAGVKVTLEKKQKVLFQRLNSSVLQAKCIKQNVPFTSHDPEGSFQHLMNAIFGHDKATKQSSDKKVKQLRSRLRNELKKAGHEKEPVTAKYGRSGVFDPPPTDARKFTKGHEYAARICSVKTPFTETLYPYKQLYKIDKAPPRMVELLKKYKVASRMAWLELPKNIRDIFLLYDVEYHHKSEIIIEKDLLREDFHTMDGDLDPLKVHDKCLDLNVIFKPHDLEGCVSLFTEYANGETPMGCFRIQLQALSDQRELDWWFKLTPERGMIQRRDLGSIRVRIEMRKHEKTTQLGSLALPPPVAQVVERTALAFSHKPHEDSWFNKRKKSAANTTSKPKAPVRSILHIDILEGRKLIVADIKTSDPFVQVYLVGTKNGRDEEIACGKTDIIPNTLNPKWKNQGFTLGKSEETRLDDKKALILRVFDHDSLSSNDPMGCVKLEFEKDALGYIRRLKLHHSGPNGKEIPTWIALNENGFAEVYERLMRDTKAGQMAWAKARGNTEEDGVLGRLRFRINLTHNDFNDTPHDTIALGNGSPVKPSQLQLAAGPTALTRYGLEITLNSVFHEDKTKKSKEYNPEFASLLEALSWAFVPKTKDGHCVSYDLNAEQMTHNSKKAILEHKGEVLVLGSTYDITRVATYDIVLTNTDKGCCFVGSLAVRTDLAETTIDIECFNNDSKDKFKKIFVTISASFIGLNRASYVQRVLTETYLYSGLEFDSKNIHTLGETAEDFLWETCHAAVCPGQNVSELLFDQLYKLSLSTRLHWERTPKLLFFILHHSMSNGKDRLPYRHTLPLDNVLQRWSAILSFIAEARAQLTGRLHGEFTPRLIANLATLCDWSGEKDNTVTTIVRDVPRVMQALHVGECVQARVSNRSTILPGSLVDVLLGGKYFAGRVAQLWSDGYADIVFASDIGTATPLKAEELPPIAVDAIAFVLGEGSPSQLWENYRRATVTEIKDGKEFRIVFDKSTDEALLPREQLVLRENRISLDHVHSVLAASDFVRVVQDQTSRTARIVLAKGNATYDVQFYDSIGESVANIPRDDIIPAPTAVVNGVITTVSKSENEEVAPLYDILLQNATTVNGVSRNSIRLEGEHLCTEQLYVCSTYLNDLGVGPDKTAVESLRKLWRDTSVIQAYLDLPKPISSVAVRDSLYGATNLLTPRNNTAPQFLGQYHGYVLGPQWSDLDKAKVANIRGLKQKDLPLKNLLSIIVAPIPFVHISGMLILQGNEHLGFKAALEQWKSMLLSTEMQRLIASWAREAVPFKTDPMPVTIASISSHLNGKPVKDVKLDEKGMLQVSYMSTGKTLKDVSPDNLQLHVNFQIKVPLSASSTLSDALTLALDKSKAICEALHMHSLIALTSQPKALWSSDSDTLMEVATEMAVRLQVTSTQLKDAPTAEIAIEPLHDIRLVVTAEDKSEHEVVLSIQHLQNECGLRHELLPRFAATVVERKDSDKTCIVRFNDAKEGTSIVSLSDVHLDTLNNEVLKANDLHTTISNRKGSIGDYLDEDIQWGQK</sequence>
<evidence type="ECO:0000313" key="2">
    <source>
        <dbReference type="EMBL" id="OQR95393.1"/>
    </source>
</evidence>
<protein>
    <recommendedName>
        <fullName evidence="1">C2 domain-containing protein</fullName>
    </recommendedName>
</protein>
<feature type="domain" description="C2" evidence="1">
    <location>
        <begin position="1049"/>
        <end position="1181"/>
    </location>
</feature>
<accession>A0A1V9ZBL9</accession>
<dbReference type="Pfam" id="PF00168">
    <property type="entry name" value="C2"/>
    <property type="match status" value="1"/>
</dbReference>
<evidence type="ECO:0000313" key="3">
    <source>
        <dbReference type="Proteomes" id="UP000243217"/>
    </source>
</evidence>
<proteinExistence type="predicted"/>